<keyword evidence="1" id="KW-0433">Leucine-rich repeat</keyword>
<dbReference type="EMBL" id="CAXDID020000001">
    <property type="protein sequence ID" value="CAL5970392.1"/>
    <property type="molecule type" value="Genomic_DNA"/>
</dbReference>
<dbReference type="PANTHER" id="PTHR46652:SF3">
    <property type="entry name" value="LEUCINE-RICH REPEAT-CONTAINING PROTEIN 9"/>
    <property type="match status" value="1"/>
</dbReference>
<evidence type="ECO:0000313" key="4">
    <source>
        <dbReference type="Proteomes" id="UP001642409"/>
    </source>
</evidence>
<gene>
    <name evidence="3" type="ORF">HINF_LOCUS332</name>
</gene>
<dbReference type="Gene3D" id="3.80.10.10">
    <property type="entry name" value="Ribonuclease Inhibitor"/>
    <property type="match status" value="1"/>
</dbReference>
<comment type="caution">
    <text evidence="3">The sequence shown here is derived from an EMBL/GenBank/DDBJ whole genome shotgun (WGS) entry which is preliminary data.</text>
</comment>
<keyword evidence="4" id="KW-1185">Reference proteome</keyword>
<name>A0ABP1GE29_9EUKA</name>
<evidence type="ECO:0000256" key="1">
    <source>
        <dbReference type="ARBA" id="ARBA00022614"/>
    </source>
</evidence>
<proteinExistence type="predicted"/>
<sequence>MQNADQKQKCCLVTEETRFTDDDVRNSALFDGENIALEVDKQRYLIKMIQKYENEIRLKTWITVFSVSEKNEQSQIREIKYQTLNRELDEFGQNMRIECEQKDSETVLNQLKIINATLKVQVEDQFRLLKIEKNDELENLTFVNKLNIHKLVVKSCFNVKFHESANVKDLQVNNCGLQSIEGIQNWNQLLELDLYGNKLENAPQLENLTQLKVLCLGSGPFSSNPSLNLDSLRKLVNLTSLQLYTNKIENLEPLKDLVNLTELSLQNTIFIKQSDSKRGASKRTCQAHGSLVILKLDLKRGTAEKSREPIESFFVFKQNRKCGASERTREAHNSFFRKQLNQRFQSNSEPPELQKLFNRPLKVIETFQFLFQLK</sequence>
<organism evidence="3 4">
    <name type="scientific">Hexamita inflata</name>
    <dbReference type="NCBI Taxonomy" id="28002"/>
    <lineage>
        <taxon>Eukaryota</taxon>
        <taxon>Metamonada</taxon>
        <taxon>Diplomonadida</taxon>
        <taxon>Hexamitidae</taxon>
        <taxon>Hexamitinae</taxon>
        <taxon>Hexamita</taxon>
    </lineage>
</organism>
<dbReference type="InterPro" id="IPR001611">
    <property type="entry name" value="Leu-rich_rpt"/>
</dbReference>
<dbReference type="SUPFAM" id="SSF52058">
    <property type="entry name" value="L domain-like"/>
    <property type="match status" value="1"/>
</dbReference>
<dbReference type="PROSITE" id="PS51450">
    <property type="entry name" value="LRR"/>
    <property type="match status" value="2"/>
</dbReference>
<keyword evidence="2" id="KW-0677">Repeat</keyword>
<dbReference type="Proteomes" id="UP001642409">
    <property type="component" value="Unassembled WGS sequence"/>
</dbReference>
<dbReference type="InterPro" id="IPR032675">
    <property type="entry name" value="LRR_dom_sf"/>
</dbReference>
<accession>A0ABP1GE29</accession>
<dbReference type="PANTHER" id="PTHR46652">
    <property type="entry name" value="LEUCINE-RICH REPEAT AND IQ DOMAIN-CONTAINING PROTEIN 1-RELATED"/>
    <property type="match status" value="1"/>
</dbReference>
<evidence type="ECO:0000256" key="2">
    <source>
        <dbReference type="ARBA" id="ARBA00022737"/>
    </source>
</evidence>
<evidence type="ECO:0000313" key="3">
    <source>
        <dbReference type="EMBL" id="CAL5970392.1"/>
    </source>
</evidence>
<dbReference type="InterPro" id="IPR050836">
    <property type="entry name" value="SDS22/Internalin_LRR"/>
</dbReference>
<protein>
    <submittedName>
        <fullName evidence="3">Leucine-rich_repeat domain-containing protein</fullName>
    </submittedName>
</protein>
<reference evidence="3 4" key="1">
    <citation type="submission" date="2024-07" db="EMBL/GenBank/DDBJ databases">
        <authorList>
            <person name="Akdeniz Z."/>
        </authorList>
    </citation>
    <scope>NUCLEOTIDE SEQUENCE [LARGE SCALE GENOMIC DNA]</scope>
</reference>